<evidence type="ECO:0000256" key="13">
    <source>
        <dbReference type="ARBA" id="ARBA00023211"/>
    </source>
</evidence>
<evidence type="ECO:0000256" key="11">
    <source>
        <dbReference type="ARBA" id="ARBA00022759"/>
    </source>
</evidence>
<keyword evidence="9 14" id="KW-0540">Nuclease</keyword>
<evidence type="ECO:0000313" key="18">
    <source>
        <dbReference type="EMBL" id="QTA37961.1"/>
    </source>
</evidence>
<comment type="similarity">
    <text evidence="5 14 16">Belongs to the RNase HII family.</text>
</comment>
<keyword evidence="12 14" id="KW-0378">Hydrolase</keyword>
<dbReference type="InterPro" id="IPR036397">
    <property type="entry name" value="RNaseH_sf"/>
</dbReference>
<comment type="subcellular location">
    <subcellularLocation>
        <location evidence="4 14">Cytoplasm</location>
    </subcellularLocation>
</comment>
<evidence type="ECO:0000313" key="19">
    <source>
        <dbReference type="Proteomes" id="UP000671862"/>
    </source>
</evidence>
<evidence type="ECO:0000256" key="15">
    <source>
        <dbReference type="PROSITE-ProRule" id="PRU01319"/>
    </source>
</evidence>
<dbReference type="SUPFAM" id="SSF53098">
    <property type="entry name" value="Ribonuclease H-like"/>
    <property type="match status" value="1"/>
</dbReference>
<dbReference type="InterPro" id="IPR001352">
    <property type="entry name" value="RNase_HII/HIII"/>
</dbReference>
<evidence type="ECO:0000256" key="10">
    <source>
        <dbReference type="ARBA" id="ARBA00022723"/>
    </source>
</evidence>
<comment type="function">
    <text evidence="3 14 16">Endonuclease that specifically degrades the RNA of RNA-DNA hybrids.</text>
</comment>
<evidence type="ECO:0000256" key="16">
    <source>
        <dbReference type="RuleBase" id="RU003515"/>
    </source>
</evidence>
<keyword evidence="13 14" id="KW-0464">Manganese</keyword>
<feature type="binding site" evidence="14 15">
    <location>
        <position position="98"/>
    </location>
    <ligand>
        <name>a divalent metal cation</name>
        <dbReference type="ChEBI" id="CHEBI:60240"/>
    </ligand>
</feature>
<sequence length="219" mass="24825">MKLVGVDEAGRGPLFGPVVAAAVYLKRRIEGLKDSKKLSPVQREKIIIEIYKNGVVGIGLATAEEIDKLNILHATELAMNRALKMLSKYISFESVLVDGKNLKLEFNHKCIVKGDEKVPAISAASIVAKVTRDKIIRAYSKIFPDYLLDTHKGYPTKKHIKLLEIYGVTPHHRLTFKSVARRLDFTQLEEWRKNGIIDEERYKKVLEKMEVPLFGIQCP</sequence>
<evidence type="ECO:0000256" key="2">
    <source>
        <dbReference type="ARBA" id="ARBA00001946"/>
    </source>
</evidence>
<dbReference type="RefSeq" id="WP_207566682.1">
    <property type="nucleotide sequence ID" value="NZ_CP071446.1"/>
</dbReference>
<proteinExistence type="inferred from homology"/>
<evidence type="ECO:0000256" key="6">
    <source>
        <dbReference type="ARBA" id="ARBA00012180"/>
    </source>
</evidence>
<dbReference type="InterPro" id="IPR012337">
    <property type="entry name" value="RNaseH-like_sf"/>
</dbReference>
<dbReference type="InterPro" id="IPR024567">
    <property type="entry name" value="RNase_HII/HIII_dom"/>
</dbReference>
<evidence type="ECO:0000256" key="14">
    <source>
        <dbReference type="HAMAP-Rule" id="MF_00052"/>
    </source>
</evidence>
<comment type="catalytic activity">
    <reaction evidence="1 14 15 16">
        <text>Endonucleolytic cleavage to 5'-phosphomonoester.</text>
        <dbReference type="EC" id="3.1.26.4"/>
    </reaction>
</comment>
<evidence type="ECO:0000256" key="4">
    <source>
        <dbReference type="ARBA" id="ARBA00004496"/>
    </source>
</evidence>
<protein>
    <recommendedName>
        <fullName evidence="7 14">Ribonuclease HII</fullName>
        <shortName evidence="14">RNase HII</shortName>
        <ecNumber evidence="6 14">3.1.26.4</ecNumber>
    </recommendedName>
</protein>
<accession>A0ABX7S5W3</accession>
<dbReference type="Pfam" id="PF01351">
    <property type="entry name" value="RNase_HII"/>
    <property type="match status" value="1"/>
</dbReference>
<dbReference type="NCBIfam" id="NF000595">
    <property type="entry name" value="PRK00015.1-3"/>
    <property type="match status" value="1"/>
</dbReference>
<comment type="cofactor">
    <cofactor evidence="14 15">
        <name>Mn(2+)</name>
        <dbReference type="ChEBI" id="CHEBI:29035"/>
    </cofactor>
    <cofactor evidence="14 15">
        <name>Mg(2+)</name>
        <dbReference type="ChEBI" id="CHEBI:18420"/>
    </cofactor>
    <text evidence="14 15">Manganese or magnesium. Binds 1 divalent metal ion per monomer in the absence of substrate. May bind a second metal ion after substrate binding.</text>
</comment>
<evidence type="ECO:0000256" key="5">
    <source>
        <dbReference type="ARBA" id="ARBA00007383"/>
    </source>
</evidence>
<dbReference type="EC" id="3.1.26.4" evidence="6 14"/>
<keyword evidence="11 14" id="KW-0255">Endonuclease</keyword>
<reference evidence="18 19" key="1">
    <citation type="submission" date="2021-03" db="EMBL/GenBank/DDBJ databases">
        <title>Thermosipho ferrireducens sp.nov., an anaerobic thermophilic iron-reducing bacterium isolated from a deep-sea hydrothermal sulfide deposits.</title>
        <authorList>
            <person name="Zeng X."/>
            <person name="Chen Y."/>
            <person name="Shao Z."/>
        </authorList>
    </citation>
    <scope>NUCLEOTIDE SEQUENCE [LARGE SCALE GENOMIC DNA]</scope>
    <source>
        <strain evidence="18 19">JL129W03</strain>
    </source>
</reference>
<dbReference type="HAMAP" id="MF_00052_B">
    <property type="entry name" value="RNase_HII_B"/>
    <property type="match status" value="1"/>
</dbReference>
<evidence type="ECO:0000256" key="8">
    <source>
        <dbReference type="ARBA" id="ARBA00022490"/>
    </source>
</evidence>
<dbReference type="EMBL" id="CP071446">
    <property type="protein sequence ID" value="QTA37961.1"/>
    <property type="molecule type" value="Genomic_DNA"/>
</dbReference>
<dbReference type="PROSITE" id="PS51975">
    <property type="entry name" value="RNASE_H_2"/>
    <property type="match status" value="1"/>
</dbReference>
<feature type="domain" description="RNase H type-2" evidence="17">
    <location>
        <begin position="1"/>
        <end position="188"/>
    </location>
</feature>
<gene>
    <name evidence="14" type="primary">rnhB</name>
    <name evidence="18" type="ORF">JYK00_09640</name>
</gene>
<organism evidence="18 19">
    <name type="scientific">Thermosipho ferrireducens</name>
    <dbReference type="NCBI Taxonomy" id="2571116"/>
    <lineage>
        <taxon>Bacteria</taxon>
        <taxon>Thermotogati</taxon>
        <taxon>Thermotogota</taxon>
        <taxon>Thermotogae</taxon>
        <taxon>Thermotogales</taxon>
        <taxon>Fervidobacteriaceae</taxon>
        <taxon>Thermosipho</taxon>
    </lineage>
</organism>
<keyword evidence="10 14" id="KW-0479">Metal-binding</keyword>
<feature type="binding site" evidence="14 15">
    <location>
        <position position="8"/>
    </location>
    <ligand>
        <name>a divalent metal cation</name>
        <dbReference type="ChEBI" id="CHEBI:60240"/>
    </ligand>
</feature>
<dbReference type="GO" id="GO:0004523">
    <property type="term" value="F:RNA-DNA hybrid ribonuclease activity"/>
    <property type="evidence" value="ECO:0007669"/>
    <property type="project" value="UniProtKB-EC"/>
</dbReference>
<evidence type="ECO:0000256" key="9">
    <source>
        <dbReference type="ARBA" id="ARBA00022722"/>
    </source>
</evidence>
<evidence type="ECO:0000256" key="1">
    <source>
        <dbReference type="ARBA" id="ARBA00000077"/>
    </source>
</evidence>
<evidence type="ECO:0000256" key="7">
    <source>
        <dbReference type="ARBA" id="ARBA00019179"/>
    </source>
</evidence>
<evidence type="ECO:0000256" key="3">
    <source>
        <dbReference type="ARBA" id="ARBA00004065"/>
    </source>
</evidence>
<dbReference type="Gene3D" id="3.30.420.10">
    <property type="entry name" value="Ribonuclease H-like superfamily/Ribonuclease H"/>
    <property type="match status" value="1"/>
</dbReference>
<name>A0ABX7S5W3_9BACT</name>
<dbReference type="InterPro" id="IPR022898">
    <property type="entry name" value="RNase_HII"/>
</dbReference>
<feature type="binding site" evidence="14 15">
    <location>
        <position position="7"/>
    </location>
    <ligand>
        <name>a divalent metal cation</name>
        <dbReference type="ChEBI" id="CHEBI:60240"/>
    </ligand>
</feature>
<keyword evidence="19" id="KW-1185">Reference proteome</keyword>
<dbReference type="PANTHER" id="PTHR10954">
    <property type="entry name" value="RIBONUCLEASE H2 SUBUNIT A"/>
    <property type="match status" value="1"/>
</dbReference>
<dbReference type="CDD" id="cd07182">
    <property type="entry name" value="RNase_HII_bacteria_HII_like"/>
    <property type="match status" value="1"/>
</dbReference>
<evidence type="ECO:0000259" key="17">
    <source>
        <dbReference type="PROSITE" id="PS51975"/>
    </source>
</evidence>
<evidence type="ECO:0000256" key="12">
    <source>
        <dbReference type="ARBA" id="ARBA00022801"/>
    </source>
</evidence>
<comment type="cofactor">
    <cofactor evidence="2">
        <name>Mg(2+)</name>
        <dbReference type="ChEBI" id="CHEBI:18420"/>
    </cofactor>
</comment>
<dbReference type="PANTHER" id="PTHR10954:SF18">
    <property type="entry name" value="RIBONUCLEASE HII"/>
    <property type="match status" value="1"/>
</dbReference>
<keyword evidence="8 14" id="KW-0963">Cytoplasm</keyword>
<dbReference type="Proteomes" id="UP000671862">
    <property type="component" value="Chromosome"/>
</dbReference>